<name>A0ABT2X3J8_9RHOB</name>
<dbReference type="EMBL" id="JAOVQO010000007">
    <property type="protein sequence ID" value="MCU9848195.1"/>
    <property type="molecule type" value="Genomic_DNA"/>
</dbReference>
<feature type="region of interest" description="Disordered" evidence="1">
    <location>
        <begin position="25"/>
        <end position="47"/>
    </location>
</feature>
<accession>A0ABT2X3J8</accession>
<evidence type="ECO:0000256" key="1">
    <source>
        <dbReference type="SAM" id="MobiDB-lite"/>
    </source>
</evidence>
<dbReference type="Proteomes" id="UP001209535">
    <property type="component" value="Unassembled WGS sequence"/>
</dbReference>
<keyword evidence="3" id="KW-1185">Reference proteome</keyword>
<protein>
    <submittedName>
        <fullName evidence="2">Uncharacterized protein</fullName>
    </submittedName>
</protein>
<evidence type="ECO:0000313" key="2">
    <source>
        <dbReference type="EMBL" id="MCU9848195.1"/>
    </source>
</evidence>
<comment type="caution">
    <text evidence="2">The sequence shown here is derived from an EMBL/GenBank/DDBJ whole genome shotgun (WGS) entry which is preliminary data.</text>
</comment>
<reference evidence="2 3" key="1">
    <citation type="submission" date="2022-10" db="EMBL/GenBank/DDBJ databases">
        <title>Defluviimonas sp. nov., isolated from ocean surface sediments.</title>
        <authorList>
            <person name="He W."/>
            <person name="Wang L."/>
            <person name="Zhang D.-F."/>
        </authorList>
    </citation>
    <scope>NUCLEOTIDE SEQUENCE [LARGE SCALE GENOMIC DNA]</scope>
    <source>
        <strain evidence="2 3">WL0024</strain>
    </source>
</reference>
<organism evidence="2 3">
    <name type="scientific">Albidovulum salinarum</name>
    <dbReference type="NCBI Taxonomy" id="2984153"/>
    <lineage>
        <taxon>Bacteria</taxon>
        <taxon>Pseudomonadati</taxon>
        <taxon>Pseudomonadota</taxon>
        <taxon>Alphaproteobacteria</taxon>
        <taxon>Rhodobacterales</taxon>
        <taxon>Paracoccaceae</taxon>
        <taxon>Albidovulum</taxon>
    </lineage>
</organism>
<sequence>MSRHAVDRRKSPEGGRLKNYVEVEKTHGEEGTHPATKALHERTTERNNDAKLREYLRIERGHQA</sequence>
<gene>
    <name evidence="2" type="ORF">OEZ60_09265</name>
</gene>
<evidence type="ECO:0000313" key="3">
    <source>
        <dbReference type="Proteomes" id="UP001209535"/>
    </source>
</evidence>
<dbReference type="RefSeq" id="WP_263335320.1">
    <property type="nucleotide sequence ID" value="NZ_JAOVQO010000007.1"/>
</dbReference>
<proteinExistence type="predicted"/>